<dbReference type="Proteomes" id="UP000754563">
    <property type="component" value="Unassembled WGS sequence"/>
</dbReference>
<evidence type="ECO:0000313" key="3">
    <source>
        <dbReference type="Proteomes" id="UP000754563"/>
    </source>
</evidence>
<protein>
    <submittedName>
        <fullName evidence="2">GIY-YIG nuclease family protein</fullName>
    </submittedName>
</protein>
<dbReference type="EMBL" id="JAGQLH010000051">
    <property type="protein sequence ID" value="MCA9385861.1"/>
    <property type="molecule type" value="Genomic_DNA"/>
</dbReference>
<sequence>MGKKYVGSTNNLVRRLKEHNSGRTKHGTTLISGIIIY</sequence>
<dbReference type="SUPFAM" id="SSF82771">
    <property type="entry name" value="GIY-YIG endonuclease"/>
    <property type="match status" value="1"/>
</dbReference>
<reference evidence="2" key="2">
    <citation type="journal article" date="2021" name="Microbiome">
        <title>Successional dynamics and alternative stable states in a saline activated sludge microbial community over 9 years.</title>
        <authorList>
            <person name="Wang Y."/>
            <person name="Ye J."/>
            <person name="Ju F."/>
            <person name="Liu L."/>
            <person name="Boyd J.A."/>
            <person name="Deng Y."/>
            <person name="Parks D.H."/>
            <person name="Jiang X."/>
            <person name="Yin X."/>
            <person name="Woodcroft B.J."/>
            <person name="Tyson G.W."/>
            <person name="Hugenholtz P."/>
            <person name="Polz M.F."/>
            <person name="Zhang T."/>
        </authorList>
    </citation>
    <scope>NUCLEOTIDE SEQUENCE</scope>
    <source>
        <strain evidence="2">HKST-UBA11</strain>
    </source>
</reference>
<name>A0A955L8W3_9BACT</name>
<dbReference type="InterPro" id="IPR000305">
    <property type="entry name" value="GIY-YIG_endonuc"/>
</dbReference>
<organism evidence="2 3">
    <name type="scientific">Candidatus Dojkabacteria bacterium</name>
    <dbReference type="NCBI Taxonomy" id="2099670"/>
    <lineage>
        <taxon>Bacteria</taxon>
        <taxon>Candidatus Dojkabacteria</taxon>
    </lineage>
</organism>
<dbReference type="Pfam" id="PF01541">
    <property type="entry name" value="GIY-YIG"/>
    <property type="match status" value="1"/>
</dbReference>
<gene>
    <name evidence="2" type="ORF">KC717_04395</name>
</gene>
<comment type="caution">
    <text evidence="2">The sequence shown here is derived from an EMBL/GenBank/DDBJ whole genome shotgun (WGS) entry which is preliminary data.</text>
</comment>
<evidence type="ECO:0000313" key="2">
    <source>
        <dbReference type="EMBL" id="MCA9385861.1"/>
    </source>
</evidence>
<dbReference type="InterPro" id="IPR035901">
    <property type="entry name" value="GIY-YIG_endonuc_sf"/>
</dbReference>
<feature type="domain" description="GIY-YIG" evidence="1">
    <location>
        <begin position="1"/>
        <end position="37"/>
    </location>
</feature>
<evidence type="ECO:0000259" key="1">
    <source>
        <dbReference type="PROSITE" id="PS50164"/>
    </source>
</evidence>
<dbReference type="AlphaFoldDB" id="A0A955L8W3"/>
<dbReference type="PROSITE" id="PS50164">
    <property type="entry name" value="GIY_YIG"/>
    <property type="match status" value="1"/>
</dbReference>
<reference evidence="2" key="1">
    <citation type="submission" date="2020-04" db="EMBL/GenBank/DDBJ databases">
        <authorList>
            <person name="Zhang T."/>
        </authorList>
    </citation>
    <scope>NUCLEOTIDE SEQUENCE</scope>
    <source>
        <strain evidence="2">HKST-UBA11</strain>
    </source>
</reference>
<dbReference type="Gene3D" id="3.40.1440.10">
    <property type="entry name" value="GIY-YIG endonuclease"/>
    <property type="match status" value="1"/>
</dbReference>
<accession>A0A955L8W3</accession>
<proteinExistence type="predicted"/>